<dbReference type="InterPro" id="IPR023292">
    <property type="entry name" value="NTP_PyroPHydrolase-like_dom_sf"/>
</dbReference>
<reference evidence="1 2" key="1">
    <citation type="submission" date="2019-12" db="EMBL/GenBank/DDBJ databases">
        <authorList>
            <person name="Lauer M.J."/>
            <person name="Curtus N.L."/>
            <person name="Garlena R.A."/>
            <person name="Russell D.A."/>
            <person name="Pope W.H."/>
            <person name="Jacobs-Sera D."/>
            <person name="Hatfull G.F."/>
        </authorList>
    </citation>
    <scope>NUCLEOTIDE SEQUENCE [LARGE SCALE GENOMIC DNA]</scope>
</reference>
<dbReference type="Proteomes" id="UP000463946">
    <property type="component" value="Segment"/>
</dbReference>
<accession>A0A6B9L7A5</accession>
<gene>
    <name evidence="1" type="primary">58</name>
    <name evidence="1" type="ORF">PBI_BIRDSNEST_58</name>
</gene>
<name>A0A6B9L7A5_9CAUD</name>
<dbReference type="RefSeq" id="YP_009949517.1">
    <property type="nucleotide sequence ID" value="NC_051581.1"/>
</dbReference>
<keyword evidence="2" id="KW-1185">Reference proteome</keyword>
<dbReference type="Gene3D" id="1.10.3420.10">
    <property type="entry name" value="putative ntp pyrophosphohydrolase like domain"/>
    <property type="match status" value="1"/>
</dbReference>
<evidence type="ECO:0000313" key="2">
    <source>
        <dbReference type="Proteomes" id="UP000463946"/>
    </source>
</evidence>
<evidence type="ECO:0000313" key="1">
    <source>
        <dbReference type="EMBL" id="QHB37360.1"/>
    </source>
</evidence>
<dbReference type="KEGG" id="vg:60320922"/>
<sequence length="150" mass="16390">MSRIIEATTEFARLAELPEAVGLADTETRSLRVRLLAEEFREYLSGEKATVEGPDEVIIWGDADPVEVADGLADVIVIAWGTLLTYFGEEVARNVCREVWSSNLSKVDGTFGDIVRREDGKLLKPEGWQPPDVAGVLRAAGYLPAEEVSA</sequence>
<proteinExistence type="predicted"/>
<organism evidence="1 2">
    <name type="scientific">Mycobacterium phage BirdsNest</name>
    <dbReference type="NCBI Taxonomy" id="2686231"/>
    <lineage>
        <taxon>Viruses</taxon>
        <taxon>Duplodnaviria</taxon>
        <taxon>Heunggongvirae</taxon>
        <taxon>Uroviricota</taxon>
        <taxon>Caudoviricetes</taxon>
        <taxon>Bclasvirinae</taxon>
        <taxon>Birdsnestvirus</taxon>
        <taxon>Birdsnestvirus birdsnest</taxon>
    </lineage>
</organism>
<dbReference type="EMBL" id="MN813686">
    <property type="protein sequence ID" value="QHB37360.1"/>
    <property type="molecule type" value="Genomic_DNA"/>
</dbReference>
<protein>
    <submittedName>
        <fullName evidence="1">MazG-like nucleotide pyrophosphohydrolase</fullName>
    </submittedName>
</protein>
<dbReference type="GeneID" id="60320922"/>